<dbReference type="GO" id="GO:0043022">
    <property type="term" value="F:ribosome binding"/>
    <property type="evidence" value="ECO:0007669"/>
    <property type="project" value="InterPro"/>
</dbReference>
<dbReference type="InterPro" id="IPR056792">
    <property type="entry name" value="PRC_RimM"/>
</dbReference>
<dbReference type="PANTHER" id="PTHR33692:SF1">
    <property type="entry name" value="RIBOSOME MATURATION FACTOR RIMM"/>
    <property type="match status" value="1"/>
</dbReference>
<dbReference type="Gene3D" id="2.40.30.60">
    <property type="entry name" value="RimM"/>
    <property type="match status" value="1"/>
</dbReference>
<dbReference type="InterPro" id="IPR011033">
    <property type="entry name" value="PRC_barrel-like_sf"/>
</dbReference>
<evidence type="ECO:0000256" key="2">
    <source>
        <dbReference type="ARBA" id="ARBA00022517"/>
    </source>
</evidence>
<comment type="function">
    <text evidence="5">An accessory protein needed during the final step in the assembly of 30S ribosomal subunit, possibly for assembly of the head region. Essential for efficient processing of 16S rRNA. May be needed both before and after RbfA during the maturation of 16S rRNA. It has affinity for free ribosomal 30S subunits but not for 70S ribosomes.</text>
</comment>
<evidence type="ECO:0000259" key="7">
    <source>
        <dbReference type="Pfam" id="PF24986"/>
    </source>
</evidence>
<evidence type="ECO:0000256" key="1">
    <source>
        <dbReference type="ARBA" id="ARBA00022490"/>
    </source>
</evidence>
<protein>
    <recommendedName>
        <fullName evidence="5">Ribosome maturation factor RimM</fullName>
    </recommendedName>
</protein>
<evidence type="ECO:0000313" key="9">
    <source>
        <dbReference type="Proteomes" id="UP001147830"/>
    </source>
</evidence>
<dbReference type="NCBIfam" id="TIGR02273">
    <property type="entry name" value="16S_RimM"/>
    <property type="match status" value="1"/>
</dbReference>
<feature type="domain" description="RimM N-terminal" evidence="6">
    <location>
        <begin position="14"/>
        <end position="94"/>
    </location>
</feature>
<comment type="subunit">
    <text evidence="5">Binds ribosomal protein uS19.</text>
</comment>
<comment type="similarity">
    <text evidence="5">Belongs to the RimM family.</text>
</comment>
<dbReference type="Proteomes" id="UP001147830">
    <property type="component" value="Unassembled WGS sequence"/>
</dbReference>
<comment type="subcellular location">
    <subcellularLocation>
        <location evidence="5">Cytoplasm</location>
    </subcellularLocation>
</comment>
<name>A0A9X2WBU2_9GAMM</name>
<gene>
    <name evidence="5 8" type="primary">rimM</name>
    <name evidence="8" type="ORF">NYR02_00960</name>
</gene>
<dbReference type="GO" id="GO:0005840">
    <property type="term" value="C:ribosome"/>
    <property type="evidence" value="ECO:0007669"/>
    <property type="project" value="InterPro"/>
</dbReference>
<keyword evidence="2 5" id="KW-0690">Ribosome biogenesis</keyword>
<dbReference type="Gene3D" id="2.30.30.240">
    <property type="entry name" value="PRC-barrel domain"/>
    <property type="match status" value="1"/>
</dbReference>
<dbReference type="InterPro" id="IPR011961">
    <property type="entry name" value="RimM"/>
</dbReference>
<proteinExistence type="inferred from homology"/>
<reference evidence="8" key="1">
    <citation type="journal article" date="2022" name="Front. Microbiol.">
        <title>Genome-based taxonomic rearrangement of Oceanobacter-related bacteria including the description of Thalassolituus hydrocarbonoclasticus sp. nov. and Thalassolituus pacificus sp. nov. and emended description of the genus Thalassolituus.</title>
        <authorList>
            <person name="Dong C."/>
            <person name="Wei L."/>
            <person name="Wang J."/>
            <person name="Lai Q."/>
            <person name="Huang Z."/>
            <person name="Shao Z."/>
        </authorList>
    </citation>
    <scope>NUCLEOTIDE SEQUENCE</scope>
    <source>
        <strain evidence="8">59MF3M-4</strain>
    </source>
</reference>
<dbReference type="InterPro" id="IPR002676">
    <property type="entry name" value="RimM_N"/>
</dbReference>
<dbReference type="HAMAP" id="MF_00014">
    <property type="entry name" value="Ribosome_mat_RimM"/>
    <property type="match status" value="1"/>
</dbReference>
<dbReference type="Pfam" id="PF01782">
    <property type="entry name" value="RimM"/>
    <property type="match status" value="1"/>
</dbReference>
<evidence type="ECO:0000313" key="8">
    <source>
        <dbReference type="EMBL" id="MCT7357592.1"/>
    </source>
</evidence>
<sequence>MLNDQIAGEEITVLGKVTTAFGIKGWVKVYSYTDPMTNILDYPTWLLRINGQWCEFKVTDSKLQPKGLAVALTGITDRDAALALSQVEIGVPTSELPELEEDEHYWFQLEGLKVVNTDGVWLGQVKELFDSGGGNQVISVKGCEGSIDKRERLIPYAETIVLEVNLDNGEIQVDWDPDF</sequence>
<keyword evidence="3 5" id="KW-0698">rRNA processing</keyword>
<dbReference type="InterPro" id="IPR036976">
    <property type="entry name" value="RimM_N_sf"/>
</dbReference>
<dbReference type="GO" id="GO:0042274">
    <property type="term" value="P:ribosomal small subunit biogenesis"/>
    <property type="evidence" value="ECO:0007669"/>
    <property type="project" value="UniProtKB-UniRule"/>
</dbReference>
<evidence type="ECO:0000256" key="4">
    <source>
        <dbReference type="ARBA" id="ARBA00023186"/>
    </source>
</evidence>
<comment type="caution">
    <text evidence="8">The sequence shown here is derived from an EMBL/GenBank/DDBJ whole genome shotgun (WGS) entry which is preliminary data.</text>
</comment>
<reference evidence="8" key="2">
    <citation type="submission" date="2022-08" db="EMBL/GenBank/DDBJ databases">
        <authorList>
            <person name="Dong C."/>
        </authorList>
    </citation>
    <scope>NUCLEOTIDE SEQUENCE</scope>
    <source>
        <strain evidence="8">59MF3M-4</strain>
    </source>
</reference>
<evidence type="ECO:0000256" key="5">
    <source>
        <dbReference type="HAMAP-Rule" id="MF_00014"/>
    </source>
</evidence>
<keyword evidence="9" id="KW-1185">Reference proteome</keyword>
<evidence type="ECO:0000259" key="6">
    <source>
        <dbReference type="Pfam" id="PF01782"/>
    </source>
</evidence>
<accession>A0A9X2WBU2</accession>
<dbReference type="RefSeq" id="WP_260974525.1">
    <property type="nucleotide sequence ID" value="NZ_JAOANI010000002.1"/>
</dbReference>
<dbReference type="GO" id="GO:0005737">
    <property type="term" value="C:cytoplasm"/>
    <property type="evidence" value="ECO:0007669"/>
    <property type="project" value="UniProtKB-SubCell"/>
</dbReference>
<dbReference type="AlphaFoldDB" id="A0A9X2WBU2"/>
<dbReference type="PANTHER" id="PTHR33692">
    <property type="entry name" value="RIBOSOME MATURATION FACTOR RIMM"/>
    <property type="match status" value="1"/>
</dbReference>
<keyword evidence="1 5" id="KW-0963">Cytoplasm</keyword>
<dbReference type="InterPro" id="IPR009000">
    <property type="entry name" value="Transl_B-barrel_sf"/>
</dbReference>
<dbReference type="SUPFAM" id="SSF50447">
    <property type="entry name" value="Translation proteins"/>
    <property type="match status" value="1"/>
</dbReference>
<organism evidence="8 9">
    <name type="scientific">Thalassolituus pacificus</name>
    <dbReference type="NCBI Taxonomy" id="2975440"/>
    <lineage>
        <taxon>Bacteria</taxon>
        <taxon>Pseudomonadati</taxon>
        <taxon>Pseudomonadota</taxon>
        <taxon>Gammaproteobacteria</taxon>
        <taxon>Oceanospirillales</taxon>
        <taxon>Oceanospirillaceae</taxon>
        <taxon>Thalassolituus</taxon>
    </lineage>
</organism>
<dbReference type="GO" id="GO:0006364">
    <property type="term" value="P:rRNA processing"/>
    <property type="evidence" value="ECO:0007669"/>
    <property type="project" value="UniProtKB-UniRule"/>
</dbReference>
<evidence type="ECO:0000256" key="3">
    <source>
        <dbReference type="ARBA" id="ARBA00022552"/>
    </source>
</evidence>
<dbReference type="EMBL" id="JAOANI010000002">
    <property type="protein sequence ID" value="MCT7357592.1"/>
    <property type="molecule type" value="Genomic_DNA"/>
</dbReference>
<dbReference type="SUPFAM" id="SSF50346">
    <property type="entry name" value="PRC-barrel domain"/>
    <property type="match status" value="1"/>
</dbReference>
<keyword evidence="4 5" id="KW-0143">Chaperone</keyword>
<feature type="domain" description="Ribosome maturation factor RimM PRC barrel" evidence="7">
    <location>
        <begin position="106"/>
        <end position="177"/>
    </location>
</feature>
<comment type="domain">
    <text evidence="5">The PRC barrel domain binds ribosomal protein uS19.</text>
</comment>
<dbReference type="Pfam" id="PF24986">
    <property type="entry name" value="PRC_RimM"/>
    <property type="match status" value="1"/>
</dbReference>